<sequence length="253" mass="29943">MDKCKLCLKESVLQESHILPNSIAKRIKNNGQTIVITNNRHPKAENSNFNYVEPMFCWDCEQILCKYEKYGTNVTINKNLIKRKGDDLVVFKVDFKKYYLYLISILWRAGLTNHREFSTVRLGLPFLELMRNCLLENKLTWQKIHLEDLISISIIKIKNEYPHLTDESIRKIIITPRLDEDNSQTRYYYMMYDGFVFAYYYTGHSSLIQNRTKPKFRLRRSTRNKFPAKGIKSIPIINNKLYDAQLAAQPKKT</sequence>
<evidence type="ECO:0000313" key="2">
    <source>
        <dbReference type="Proteomes" id="UP000319941"/>
    </source>
</evidence>
<gene>
    <name evidence="1" type="ORF">FQP86_12925</name>
</gene>
<dbReference type="RefSeq" id="WP_144727790.1">
    <property type="nucleotide sequence ID" value="NZ_CAWOWR010000147.1"/>
</dbReference>
<dbReference type="Proteomes" id="UP000319941">
    <property type="component" value="Unassembled WGS sequence"/>
</dbReference>
<name>A0A558HHT3_9GAMM</name>
<evidence type="ECO:0008006" key="3">
    <source>
        <dbReference type="Google" id="ProtNLM"/>
    </source>
</evidence>
<evidence type="ECO:0000313" key="1">
    <source>
        <dbReference type="EMBL" id="TVU68694.1"/>
    </source>
</evidence>
<keyword evidence="2" id="KW-1185">Reference proteome</keyword>
<proteinExistence type="predicted"/>
<dbReference type="EMBL" id="VNFH01000009">
    <property type="protein sequence ID" value="TVU68694.1"/>
    <property type="molecule type" value="Genomic_DNA"/>
</dbReference>
<dbReference type="OrthoDB" id="5518417at2"/>
<accession>A0A558HHT3</accession>
<protein>
    <recommendedName>
        <fullName evidence="3">HNH endonuclease</fullName>
    </recommendedName>
</protein>
<organism evidence="1 2">
    <name type="scientific">Cobetia crustatorum</name>
    <dbReference type="NCBI Taxonomy" id="553385"/>
    <lineage>
        <taxon>Bacteria</taxon>
        <taxon>Pseudomonadati</taxon>
        <taxon>Pseudomonadota</taxon>
        <taxon>Gammaproteobacteria</taxon>
        <taxon>Oceanospirillales</taxon>
        <taxon>Halomonadaceae</taxon>
        <taxon>Cobetia</taxon>
    </lineage>
</organism>
<reference evidence="1 2" key="1">
    <citation type="submission" date="2019-07" db="EMBL/GenBank/DDBJ databases">
        <title>Diversity of Bacteria from Kongsfjorden, Arctic.</title>
        <authorList>
            <person name="Yu Y."/>
        </authorList>
    </citation>
    <scope>NUCLEOTIDE SEQUENCE [LARGE SCALE GENOMIC DNA]</scope>
    <source>
        <strain evidence="1 2">SM1923</strain>
    </source>
</reference>
<dbReference type="AlphaFoldDB" id="A0A558HHT3"/>
<comment type="caution">
    <text evidence="1">The sequence shown here is derived from an EMBL/GenBank/DDBJ whole genome shotgun (WGS) entry which is preliminary data.</text>
</comment>